<dbReference type="Proteomes" id="UP000712600">
    <property type="component" value="Unassembled WGS sequence"/>
</dbReference>
<accession>A0A8S9NYF9</accession>
<evidence type="ECO:0000313" key="2">
    <source>
        <dbReference type="Proteomes" id="UP000712600"/>
    </source>
</evidence>
<evidence type="ECO:0000313" key="1">
    <source>
        <dbReference type="EMBL" id="KAF3507445.1"/>
    </source>
</evidence>
<proteinExistence type="predicted"/>
<gene>
    <name evidence="1" type="ORF">F2Q69_00009573</name>
</gene>
<organism evidence="1 2">
    <name type="scientific">Brassica cretica</name>
    <name type="common">Mustard</name>
    <dbReference type="NCBI Taxonomy" id="69181"/>
    <lineage>
        <taxon>Eukaryota</taxon>
        <taxon>Viridiplantae</taxon>
        <taxon>Streptophyta</taxon>
        <taxon>Embryophyta</taxon>
        <taxon>Tracheophyta</taxon>
        <taxon>Spermatophyta</taxon>
        <taxon>Magnoliopsida</taxon>
        <taxon>eudicotyledons</taxon>
        <taxon>Gunneridae</taxon>
        <taxon>Pentapetalae</taxon>
        <taxon>rosids</taxon>
        <taxon>malvids</taxon>
        <taxon>Brassicales</taxon>
        <taxon>Brassicaceae</taxon>
        <taxon>Brassiceae</taxon>
        <taxon>Brassica</taxon>
    </lineage>
</organism>
<comment type="caution">
    <text evidence="1">The sequence shown here is derived from an EMBL/GenBank/DDBJ whole genome shotgun (WGS) entry which is preliminary data.</text>
</comment>
<protein>
    <submittedName>
        <fullName evidence="1">Uncharacterized protein</fullName>
    </submittedName>
</protein>
<name>A0A8S9NYF9_BRACR</name>
<dbReference type="AlphaFoldDB" id="A0A8S9NYF9"/>
<dbReference type="EMBL" id="QGKX02001521">
    <property type="protein sequence ID" value="KAF3507445.1"/>
    <property type="molecule type" value="Genomic_DNA"/>
</dbReference>
<sequence>MGWVGAGLTVRRSSPQVGMAPPKNAISKSWERKRSVENASVVTVVGKTFDRPDNVLLR</sequence>
<reference evidence="1" key="1">
    <citation type="submission" date="2019-12" db="EMBL/GenBank/DDBJ databases">
        <title>Genome sequencing and annotation of Brassica cretica.</title>
        <authorList>
            <person name="Studholme D.J."/>
            <person name="Sarris P."/>
        </authorList>
    </citation>
    <scope>NUCLEOTIDE SEQUENCE</scope>
    <source>
        <strain evidence="1">PFS-109/04</strain>
        <tissue evidence="1">Leaf</tissue>
    </source>
</reference>